<feature type="region of interest" description="Disordered" evidence="1">
    <location>
        <begin position="241"/>
        <end position="262"/>
    </location>
</feature>
<evidence type="ECO:0000256" key="1">
    <source>
        <dbReference type="SAM" id="MobiDB-lite"/>
    </source>
</evidence>
<evidence type="ECO:0000313" key="3">
    <source>
        <dbReference type="Proteomes" id="UP000573603"/>
    </source>
</evidence>
<gene>
    <name evidence="2" type="ORF">FANTH_11726</name>
</gene>
<dbReference type="EMBL" id="JABEVY010000353">
    <property type="protein sequence ID" value="KAF5235387.1"/>
    <property type="molecule type" value="Genomic_DNA"/>
</dbReference>
<dbReference type="AlphaFoldDB" id="A0A8H5DTV3"/>
<protein>
    <submittedName>
        <fullName evidence="2">Uncharacterized protein</fullName>
    </submittedName>
</protein>
<dbReference type="Proteomes" id="UP000573603">
    <property type="component" value="Unassembled WGS sequence"/>
</dbReference>
<name>A0A8H5DTV3_9HYPO</name>
<accession>A0A8H5DTV3</accession>
<evidence type="ECO:0000313" key="2">
    <source>
        <dbReference type="EMBL" id="KAF5235387.1"/>
    </source>
</evidence>
<organism evidence="2 3">
    <name type="scientific">Fusarium anthophilum</name>
    <dbReference type="NCBI Taxonomy" id="48485"/>
    <lineage>
        <taxon>Eukaryota</taxon>
        <taxon>Fungi</taxon>
        <taxon>Dikarya</taxon>
        <taxon>Ascomycota</taxon>
        <taxon>Pezizomycotina</taxon>
        <taxon>Sordariomycetes</taxon>
        <taxon>Hypocreomycetidae</taxon>
        <taxon>Hypocreales</taxon>
        <taxon>Nectriaceae</taxon>
        <taxon>Fusarium</taxon>
        <taxon>Fusarium fujikuroi species complex</taxon>
    </lineage>
</organism>
<comment type="caution">
    <text evidence="2">The sequence shown here is derived from an EMBL/GenBank/DDBJ whole genome shotgun (WGS) entry which is preliminary data.</text>
</comment>
<keyword evidence="3" id="KW-1185">Reference proteome</keyword>
<proteinExistence type="predicted"/>
<sequence length="262" mass="30419">MESQASASRDYILGPFDFIEQVLQPGGNRPWRQTQVTRVLASYDEAMKHLYTDGLAMVHDYLKDGEWIHDGSCPSDHRVYKHFIGKKRRGYGMPTLSYTEFFVIQALWAVGIDKVLDSVKRVHTMMSEHWGESITPEKSFYPRLEDSAKERTLMLGRFAVSQEETEKIVPSLSPNQRAFDKSKRIQFHREEWKRLDTVVHDLKAQDYEIVKKIREKEAQAQEHSKAIGELNDSILEDLQNANKRSLVLPPDGEQSNKRLREN</sequence>
<reference evidence="2 3" key="1">
    <citation type="journal article" date="2020" name="BMC Genomics">
        <title>Correction to: Identification and distribution of gene clusters required for synthesis of sphingolipid metabolism inhibitors in diverse species of the filamentous fungus Fusarium.</title>
        <authorList>
            <person name="Kim H.S."/>
            <person name="Lohmar J.M."/>
            <person name="Busman M."/>
            <person name="Brown D.W."/>
            <person name="Naumann T.A."/>
            <person name="Divon H.H."/>
            <person name="Lysoe E."/>
            <person name="Uhlig S."/>
            <person name="Proctor R.H."/>
        </authorList>
    </citation>
    <scope>NUCLEOTIDE SEQUENCE [LARGE SCALE GENOMIC DNA]</scope>
    <source>
        <strain evidence="2 3">NRRL 25214</strain>
    </source>
</reference>